<protein>
    <submittedName>
        <fullName evidence="1">Uncharacterized protein</fullName>
    </submittedName>
</protein>
<name>A0AAN8HSC1_CHAGU</name>
<proteinExistence type="predicted"/>
<dbReference type="Proteomes" id="UP001331515">
    <property type="component" value="Unassembled WGS sequence"/>
</dbReference>
<evidence type="ECO:0000313" key="1">
    <source>
        <dbReference type="EMBL" id="KAK5926541.1"/>
    </source>
</evidence>
<dbReference type="EMBL" id="JAURVH010001519">
    <property type="protein sequence ID" value="KAK5926541.1"/>
    <property type="molecule type" value="Genomic_DNA"/>
</dbReference>
<reference evidence="1 2" key="1">
    <citation type="journal article" date="2023" name="Mol. Biol. Evol.">
        <title>Genomics of Secondarily Temperate Adaptation in the Only Non-Antarctic Icefish.</title>
        <authorList>
            <person name="Rivera-Colon A.G."/>
            <person name="Rayamajhi N."/>
            <person name="Minhas B.F."/>
            <person name="Madrigal G."/>
            <person name="Bilyk K.T."/>
            <person name="Yoon V."/>
            <person name="Hune M."/>
            <person name="Gregory S."/>
            <person name="Cheng C.H.C."/>
            <person name="Catchen J.M."/>
        </authorList>
    </citation>
    <scope>NUCLEOTIDE SEQUENCE [LARGE SCALE GENOMIC DNA]</scope>
    <source>
        <tissue evidence="1">White muscle</tissue>
    </source>
</reference>
<accession>A0AAN8HSC1</accession>
<gene>
    <name evidence="1" type="ORF">CgunFtcFv8_022104</name>
</gene>
<sequence length="101" mass="11511">MTHRSSLQQRLNCRQKKTRPLVPPFPQFPLLPPSLDFHSELIPQLIPPSETTMACEHFKRTEILISHPSVAPKPWQVGWKIQTNNALMSGLDCLRSCDVTP</sequence>
<comment type="caution">
    <text evidence="1">The sequence shown here is derived from an EMBL/GenBank/DDBJ whole genome shotgun (WGS) entry which is preliminary data.</text>
</comment>
<evidence type="ECO:0000313" key="2">
    <source>
        <dbReference type="Proteomes" id="UP001331515"/>
    </source>
</evidence>
<organism evidence="1 2">
    <name type="scientific">Champsocephalus gunnari</name>
    <name type="common">Mackerel icefish</name>
    <dbReference type="NCBI Taxonomy" id="52237"/>
    <lineage>
        <taxon>Eukaryota</taxon>
        <taxon>Metazoa</taxon>
        <taxon>Chordata</taxon>
        <taxon>Craniata</taxon>
        <taxon>Vertebrata</taxon>
        <taxon>Euteleostomi</taxon>
        <taxon>Actinopterygii</taxon>
        <taxon>Neopterygii</taxon>
        <taxon>Teleostei</taxon>
        <taxon>Neoteleostei</taxon>
        <taxon>Acanthomorphata</taxon>
        <taxon>Eupercaria</taxon>
        <taxon>Perciformes</taxon>
        <taxon>Notothenioidei</taxon>
        <taxon>Channichthyidae</taxon>
        <taxon>Champsocephalus</taxon>
    </lineage>
</organism>
<keyword evidence="2" id="KW-1185">Reference proteome</keyword>
<dbReference type="AlphaFoldDB" id="A0AAN8HSC1"/>